<dbReference type="Pfam" id="PF03449">
    <property type="entry name" value="GreA_GreB_N"/>
    <property type="match status" value="1"/>
</dbReference>
<evidence type="ECO:0000256" key="6">
    <source>
        <dbReference type="ARBA" id="ARBA00024916"/>
    </source>
</evidence>
<dbReference type="PANTHER" id="PTHR30437:SF4">
    <property type="entry name" value="TRANSCRIPTION ELONGATION FACTOR GREA"/>
    <property type="match status" value="1"/>
</dbReference>
<proteinExistence type="inferred from homology"/>
<evidence type="ECO:0000259" key="11">
    <source>
        <dbReference type="Pfam" id="PF03449"/>
    </source>
</evidence>
<evidence type="ECO:0000256" key="2">
    <source>
        <dbReference type="ARBA" id="ARBA00013729"/>
    </source>
</evidence>
<dbReference type="GO" id="GO:0003746">
    <property type="term" value="F:translation elongation factor activity"/>
    <property type="evidence" value="ECO:0007669"/>
    <property type="project" value="UniProtKB-KW"/>
</dbReference>
<evidence type="ECO:0000313" key="13">
    <source>
        <dbReference type="Proteomes" id="UP000184139"/>
    </source>
</evidence>
<evidence type="ECO:0000256" key="8">
    <source>
        <dbReference type="HAMAP-Rule" id="MF_00105"/>
    </source>
</evidence>
<accession>A0A1M5U3K1</accession>
<sequence length="161" mass="17875">MVERIPMSKTGYQRLKEELERLERKDRREVVQAIETARGHGDLKENAEYHAAKERQGHIEGRILELKDKLSRAEVIDCTKVRCDRAVFGTIVSLLDLDTNEEISYQLLGPEEADVKKGSISVLSPLGSCLIGKEVGDDVLARTPGGNREFEVTGISAAEIA</sequence>
<dbReference type="PANTHER" id="PTHR30437">
    <property type="entry name" value="TRANSCRIPTION ELONGATION FACTOR GREA"/>
    <property type="match status" value="1"/>
</dbReference>
<dbReference type="FunFam" id="1.10.287.180:FF:000001">
    <property type="entry name" value="Transcription elongation factor GreA"/>
    <property type="match status" value="1"/>
</dbReference>
<comment type="function">
    <text evidence="6 8 9">Necessary for efficient RNA polymerase transcription elongation past template-encoded arresting sites. The arresting sites in DNA have the property of trapping a certain fraction of elongating RNA polymerases that pass through, resulting in locked ternary complexes. Cleavage of the nascent transcript by cleavage factors such as GreA or GreB allows the resumption of elongation from the new 3'terminus. GreA releases sequences of 2 to 3 nucleotides.</text>
</comment>
<gene>
    <name evidence="8" type="primary">greA</name>
    <name evidence="12" type="ORF">SAMN02745124_00986</name>
</gene>
<evidence type="ECO:0000256" key="7">
    <source>
        <dbReference type="ARBA" id="ARBA00030776"/>
    </source>
</evidence>
<dbReference type="Gene3D" id="1.10.287.180">
    <property type="entry name" value="Transcription elongation factor, GreA/GreB, N-terminal domain"/>
    <property type="match status" value="1"/>
</dbReference>
<evidence type="ECO:0000256" key="4">
    <source>
        <dbReference type="ARBA" id="ARBA00023125"/>
    </source>
</evidence>
<evidence type="ECO:0000259" key="10">
    <source>
        <dbReference type="Pfam" id="PF01272"/>
    </source>
</evidence>
<dbReference type="NCBIfam" id="NF001261">
    <property type="entry name" value="PRK00226.1-2"/>
    <property type="match status" value="1"/>
</dbReference>
<dbReference type="NCBIfam" id="TIGR01462">
    <property type="entry name" value="greA"/>
    <property type="match status" value="1"/>
</dbReference>
<dbReference type="RefSeq" id="WP_073373800.1">
    <property type="nucleotide sequence ID" value="NZ_FQXS01000004.1"/>
</dbReference>
<dbReference type="GO" id="GO:0003677">
    <property type="term" value="F:DNA binding"/>
    <property type="evidence" value="ECO:0007669"/>
    <property type="project" value="UniProtKB-UniRule"/>
</dbReference>
<dbReference type="NCBIfam" id="NF001263">
    <property type="entry name" value="PRK00226.1-4"/>
    <property type="match status" value="1"/>
</dbReference>
<dbReference type="Pfam" id="PF01272">
    <property type="entry name" value="GreA_GreB"/>
    <property type="match status" value="1"/>
</dbReference>
<dbReference type="InterPro" id="IPR018151">
    <property type="entry name" value="TF_GreA/GreB_CS"/>
</dbReference>
<evidence type="ECO:0000313" key="12">
    <source>
        <dbReference type="EMBL" id="SHH57607.1"/>
    </source>
</evidence>
<feature type="domain" description="Transcription elongation factor GreA/GreB N-terminal" evidence="11">
    <location>
        <begin position="5"/>
        <end position="75"/>
    </location>
</feature>
<dbReference type="SUPFAM" id="SSF46557">
    <property type="entry name" value="GreA transcript cleavage protein, N-terminal domain"/>
    <property type="match status" value="1"/>
</dbReference>
<dbReference type="GO" id="GO:0006354">
    <property type="term" value="P:DNA-templated transcription elongation"/>
    <property type="evidence" value="ECO:0007669"/>
    <property type="project" value="TreeGrafter"/>
</dbReference>
<dbReference type="AlphaFoldDB" id="A0A1M5U3K1"/>
<dbReference type="FunFam" id="3.10.50.30:FF:000001">
    <property type="entry name" value="Transcription elongation factor GreA"/>
    <property type="match status" value="1"/>
</dbReference>
<keyword evidence="5 8" id="KW-0804">Transcription</keyword>
<dbReference type="GO" id="GO:0032784">
    <property type="term" value="P:regulation of DNA-templated transcription elongation"/>
    <property type="evidence" value="ECO:0007669"/>
    <property type="project" value="UniProtKB-UniRule"/>
</dbReference>
<evidence type="ECO:0000256" key="1">
    <source>
        <dbReference type="ARBA" id="ARBA00008213"/>
    </source>
</evidence>
<keyword evidence="12" id="KW-0251">Elongation factor</keyword>
<protein>
    <recommendedName>
        <fullName evidence="2 8">Transcription elongation factor GreA</fullName>
    </recommendedName>
    <alternativeName>
        <fullName evidence="7 8">Transcript cleavage factor GreA</fullName>
    </alternativeName>
</protein>
<dbReference type="InterPro" id="IPR006359">
    <property type="entry name" value="Tscrpt_elong_fac_GreA"/>
</dbReference>
<dbReference type="SUPFAM" id="SSF54534">
    <property type="entry name" value="FKBP-like"/>
    <property type="match status" value="1"/>
</dbReference>
<dbReference type="InterPro" id="IPR023459">
    <property type="entry name" value="Tscrpt_elong_fac_GreA/B_fam"/>
</dbReference>
<evidence type="ECO:0000256" key="9">
    <source>
        <dbReference type="RuleBase" id="RU000556"/>
    </source>
</evidence>
<dbReference type="STRING" id="1121409.SAMN02745124_00986"/>
<evidence type="ECO:0000256" key="5">
    <source>
        <dbReference type="ARBA" id="ARBA00023163"/>
    </source>
</evidence>
<dbReference type="OrthoDB" id="9808774at2"/>
<dbReference type="InterPro" id="IPR028624">
    <property type="entry name" value="Tscrpt_elong_fac_GreA/B"/>
</dbReference>
<dbReference type="InterPro" id="IPR036953">
    <property type="entry name" value="GreA/GreB_C_sf"/>
</dbReference>
<keyword evidence="8" id="KW-0175">Coiled coil</keyword>
<dbReference type="InterPro" id="IPR001437">
    <property type="entry name" value="Tscrpt_elong_fac_GreA/B_C"/>
</dbReference>
<dbReference type="GO" id="GO:0070063">
    <property type="term" value="F:RNA polymerase binding"/>
    <property type="evidence" value="ECO:0007669"/>
    <property type="project" value="InterPro"/>
</dbReference>
<name>A0A1M5U3K1_9BACT</name>
<keyword evidence="13" id="KW-1185">Reference proteome</keyword>
<dbReference type="InterPro" id="IPR022691">
    <property type="entry name" value="Tscrpt_elong_fac_GreA/B_N"/>
</dbReference>
<reference evidence="12 13" key="1">
    <citation type="submission" date="2016-11" db="EMBL/GenBank/DDBJ databases">
        <authorList>
            <person name="Jaros S."/>
            <person name="Januszkiewicz K."/>
            <person name="Wedrychowicz H."/>
        </authorList>
    </citation>
    <scope>NUCLEOTIDE SEQUENCE [LARGE SCALE GENOMIC DNA]</scope>
    <source>
        <strain evidence="12 13">DSM 9705</strain>
    </source>
</reference>
<dbReference type="Gene3D" id="3.10.50.30">
    <property type="entry name" value="Transcription elongation factor, GreA/GreB, C-terminal domain"/>
    <property type="match status" value="1"/>
</dbReference>
<dbReference type="InterPro" id="IPR036805">
    <property type="entry name" value="Tscrpt_elong_fac_GreA/B_N_sf"/>
</dbReference>
<feature type="domain" description="Transcription elongation factor GreA/GreB C-terminal" evidence="10">
    <location>
        <begin position="84"/>
        <end position="156"/>
    </location>
</feature>
<keyword evidence="12" id="KW-0648">Protein biosynthesis</keyword>
<keyword evidence="4 8" id="KW-0238">DNA-binding</keyword>
<keyword evidence="3 8" id="KW-0805">Transcription regulation</keyword>
<organism evidence="12 13">
    <name type="scientific">Desulfofustis glycolicus DSM 9705</name>
    <dbReference type="NCBI Taxonomy" id="1121409"/>
    <lineage>
        <taxon>Bacteria</taxon>
        <taxon>Pseudomonadati</taxon>
        <taxon>Thermodesulfobacteriota</taxon>
        <taxon>Desulfobulbia</taxon>
        <taxon>Desulfobulbales</taxon>
        <taxon>Desulfocapsaceae</taxon>
        <taxon>Desulfofustis</taxon>
    </lineage>
</organism>
<comment type="similarity">
    <text evidence="1 8 9">Belongs to the GreA/GreB family.</text>
</comment>
<dbReference type="HAMAP" id="MF_00105">
    <property type="entry name" value="GreA_GreB"/>
    <property type="match status" value="1"/>
</dbReference>
<dbReference type="EMBL" id="FQXS01000004">
    <property type="protein sequence ID" value="SHH57607.1"/>
    <property type="molecule type" value="Genomic_DNA"/>
</dbReference>
<dbReference type="NCBIfam" id="NF001264">
    <property type="entry name" value="PRK00226.1-5"/>
    <property type="match status" value="1"/>
</dbReference>
<evidence type="ECO:0000256" key="3">
    <source>
        <dbReference type="ARBA" id="ARBA00023015"/>
    </source>
</evidence>
<dbReference type="PIRSF" id="PIRSF006092">
    <property type="entry name" value="GreA_GreB"/>
    <property type="match status" value="1"/>
</dbReference>
<feature type="coiled-coil region" evidence="8">
    <location>
        <begin position="5"/>
        <end position="32"/>
    </location>
</feature>
<dbReference type="Proteomes" id="UP000184139">
    <property type="component" value="Unassembled WGS sequence"/>
</dbReference>
<dbReference type="PROSITE" id="PS00829">
    <property type="entry name" value="GREAB_1"/>
    <property type="match status" value="1"/>
</dbReference>